<dbReference type="GO" id="GO:0030288">
    <property type="term" value="C:outer membrane-bounded periplasmic space"/>
    <property type="evidence" value="ECO:0007669"/>
    <property type="project" value="TreeGrafter"/>
</dbReference>
<evidence type="ECO:0000256" key="4">
    <source>
        <dbReference type="ARBA" id="ARBA00022496"/>
    </source>
</evidence>
<accession>A0A2U1TPG7</accession>
<evidence type="ECO:0000313" key="7">
    <source>
        <dbReference type="EMBL" id="PWC11293.1"/>
    </source>
</evidence>
<dbReference type="PANTHER" id="PTHR30532:SF1">
    <property type="entry name" value="IRON(3+)-HYDROXAMATE-BINDING PROTEIN FHUD"/>
    <property type="match status" value="1"/>
</dbReference>
<dbReference type="InterPro" id="IPR051313">
    <property type="entry name" value="Bact_iron-sidero_bind"/>
</dbReference>
<dbReference type="PROSITE" id="PS50983">
    <property type="entry name" value="FE_B12_PBP"/>
    <property type="match status" value="1"/>
</dbReference>
<evidence type="ECO:0000256" key="3">
    <source>
        <dbReference type="ARBA" id="ARBA00022448"/>
    </source>
</evidence>
<keyword evidence="4" id="KW-0408">Iron</keyword>
<comment type="similarity">
    <text evidence="2">Belongs to the bacterial solute-binding protein 8 family.</text>
</comment>
<evidence type="ECO:0000256" key="1">
    <source>
        <dbReference type="ARBA" id="ARBA00004196"/>
    </source>
</evidence>
<protein>
    <submittedName>
        <fullName evidence="7">Fe(3+)-hydroxamate ABC transporter substrate-binding protein FhuD</fullName>
    </submittedName>
</protein>
<keyword evidence="4" id="KW-0410">Iron transport</keyword>
<dbReference type="PANTHER" id="PTHR30532">
    <property type="entry name" value="IRON III DICITRATE-BINDING PERIPLASMIC PROTEIN"/>
    <property type="match status" value="1"/>
</dbReference>
<reference evidence="7 8" key="1">
    <citation type="submission" date="2018-04" db="EMBL/GenBank/DDBJ databases">
        <title>Brenneria corticis sp.nov.</title>
        <authorList>
            <person name="Li Y."/>
        </authorList>
    </citation>
    <scope>NUCLEOTIDE SEQUENCE [LARGE SCALE GENOMIC DNA]</scope>
    <source>
        <strain evidence="7 8">CFCC 11842</strain>
    </source>
</reference>
<dbReference type="Gene3D" id="3.40.50.1980">
    <property type="entry name" value="Nitrogenase molybdenum iron protein domain"/>
    <property type="match status" value="2"/>
</dbReference>
<comment type="caution">
    <text evidence="7">The sequence shown here is derived from an EMBL/GenBank/DDBJ whole genome shotgun (WGS) entry which is preliminary data.</text>
</comment>
<dbReference type="EMBL" id="QDKH01000029">
    <property type="protein sequence ID" value="PWC11293.1"/>
    <property type="molecule type" value="Genomic_DNA"/>
</dbReference>
<gene>
    <name evidence="7" type="ORF">DDT56_19800</name>
</gene>
<keyword evidence="3" id="KW-0813">Transport</keyword>
<dbReference type="AlphaFoldDB" id="A0A2U1TPG7"/>
<dbReference type="NCBIfam" id="NF007864">
    <property type="entry name" value="PRK10576.1"/>
    <property type="match status" value="1"/>
</dbReference>
<keyword evidence="5" id="KW-0732">Signal</keyword>
<feature type="domain" description="Fe/B12 periplasmic-binding" evidence="6">
    <location>
        <begin position="43"/>
        <end position="303"/>
    </location>
</feature>
<proteinExistence type="inferred from homology"/>
<dbReference type="InterPro" id="IPR002491">
    <property type="entry name" value="ABC_transptr_periplasmic_BD"/>
</dbReference>
<name>A0A2U1TPG7_9GAMM</name>
<dbReference type="SUPFAM" id="SSF53807">
    <property type="entry name" value="Helical backbone' metal receptor"/>
    <property type="match status" value="1"/>
</dbReference>
<dbReference type="GO" id="GO:1901678">
    <property type="term" value="P:iron coordination entity transport"/>
    <property type="evidence" value="ECO:0007669"/>
    <property type="project" value="UniProtKB-ARBA"/>
</dbReference>
<dbReference type="CDD" id="cd01146">
    <property type="entry name" value="FhuD"/>
    <property type="match status" value="1"/>
</dbReference>
<dbReference type="PRINTS" id="PR01715">
    <property type="entry name" value="FERRIBNDNGPP"/>
</dbReference>
<dbReference type="RefSeq" id="WP_136168108.1">
    <property type="nucleotide sequence ID" value="NZ_KZ819092.1"/>
</dbReference>
<comment type="subcellular location">
    <subcellularLocation>
        <location evidence="1">Cell envelope</location>
    </subcellularLocation>
</comment>
<evidence type="ECO:0000259" key="6">
    <source>
        <dbReference type="PROSITE" id="PS50983"/>
    </source>
</evidence>
<dbReference type="Pfam" id="PF01497">
    <property type="entry name" value="Peripla_BP_2"/>
    <property type="match status" value="1"/>
</dbReference>
<evidence type="ECO:0000256" key="2">
    <source>
        <dbReference type="ARBA" id="ARBA00008814"/>
    </source>
</evidence>
<evidence type="ECO:0000313" key="8">
    <source>
        <dbReference type="Proteomes" id="UP000296159"/>
    </source>
</evidence>
<keyword evidence="4" id="KW-0406">Ion transport</keyword>
<organism evidence="7 8">
    <name type="scientific">Brenneria corticis</name>
    <dbReference type="NCBI Taxonomy" id="2173106"/>
    <lineage>
        <taxon>Bacteria</taxon>
        <taxon>Pseudomonadati</taxon>
        <taxon>Pseudomonadota</taxon>
        <taxon>Gammaproteobacteria</taxon>
        <taxon>Enterobacterales</taxon>
        <taxon>Pectobacteriaceae</taxon>
        <taxon>Brenneria</taxon>
    </lineage>
</organism>
<keyword evidence="8" id="KW-1185">Reference proteome</keyword>
<dbReference type="Proteomes" id="UP000296159">
    <property type="component" value="Unassembled WGS sequence"/>
</dbReference>
<evidence type="ECO:0000256" key="5">
    <source>
        <dbReference type="ARBA" id="ARBA00022729"/>
    </source>
</evidence>
<sequence>MSYPLSSGRCADIGRRRLLTALALSPLLYSAAGRAAAYPDPRRIVALEWRQVEMLMALGIAPMGVADIHNYRLWVAEPELPPGVIDVGFRTEPNLELLAELRPSLILHSEGYGPSAEKLVRIAPAMGFGFNDGTGKPLTLVKPSLERLADALGIPGAANRHLRQFSEFMQQAKTRLQPYTRRPLLLFTLLDLRHAVVIGKNSLFQEVMDEVGIENAWRGETSFWGSTIVGIERLAEIENANALCFDHGDDAVIAQLADSPLWQAMSFVRQRRLQRVPPAWLYGATLSAMRFCRLMEQALEARRDVN</sequence>